<dbReference type="InterPro" id="IPR015424">
    <property type="entry name" value="PyrdxlP-dep_Trfase"/>
</dbReference>
<name>A0A426DJN6_9FIRM</name>
<comment type="caution">
    <text evidence="4">The sequence shown here is derived from an EMBL/GenBank/DDBJ whole genome shotgun (WGS) entry which is preliminary data.</text>
</comment>
<dbReference type="Pfam" id="PF01053">
    <property type="entry name" value="Cys_Met_Meta_PP"/>
    <property type="match status" value="1"/>
</dbReference>
<dbReference type="GO" id="GO:0030170">
    <property type="term" value="F:pyridoxal phosphate binding"/>
    <property type="evidence" value="ECO:0007669"/>
    <property type="project" value="InterPro"/>
</dbReference>
<keyword evidence="2 3" id="KW-0663">Pyridoxal phosphate</keyword>
<accession>A0A426DJN6</accession>
<keyword evidence="5" id="KW-1185">Reference proteome</keyword>
<dbReference type="SUPFAM" id="SSF53383">
    <property type="entry name" value="PLP-dependent transferases"/>
    <property type="match status" value="1"/>
</dbReference>
<comment type="cofactor">
    <cofactor evidence="1 3">
        <name>pyridoxal 5'-phosphate</name>
        <dbReference type="ChEBI" id="CHEBI:597326"/>
    </cofactor>
</comment>
<sequence length="122" mass="13037">MANIRDSKNWGGIGCGIRRGGDCVYISGAGKGRGAYRGLQDDSPSVAAGEPGHELYKKYLPHGGGSIFTFEIKGGAKTAHSQSTEEELLDQGIKQNTIRLSIGIEKVEDLIEALDTAFRAVR</sequence>
<dbReference type="Gene3D" id="3.90.1150.10">
    <property type="entry name" value="Aspartate Aminotransferase, domain 1"/>
    <property type="match status" value="1"/>
</dbReference>
<reference evidence="4" key="1">
    <citation type="submission" date="2018-10" db="EMBL/GenBank/DDBJ databases">
        <title>Schaedlerella arabinophila gen. nov. sp. nov., isolated from the mouse intestinal tract and comparative analysis with the genome of the closely related altered Schaedler flora strain ASF502.</title>
        <authorList>
            <person name="Miyake S."/>
            <person name="Soh M."/>
            <person name="Seedorf H."/>
        </authorList>
    </citation>
    <scope>NUCLEOTIDE SEQUENCE [LARGE SCALE GENOMIC DNA]</scope>
    <source>
        <strain evidence="4">DSM 106076</strain>
    </source>
</reference>
<dbReference type="EMBL" id="RHJS01000002">
    <property type="protein sequence ID" value="RRK32986.1"/>
    <property type="molecule type" value="Genomic_DNA"/>
</dbReference>
<dbReference type="InterPro" id="IPR015422">
    <property type="entry name" value="PyrdxlP-dep_Trfase_small"/>
</dbReference>
<organism evidence="4 5">
    <name type="scientific">Schaedlerella arabinosiphila</name>
    <dbReference type="NCBI Taxonomy" id="2044587"/>
    <lineage>
        <taxon>Bacteria</taxon>
        <taxon>Bacillati</taxon>
        <taxon>Bacillota</taxon>
        <taxon>Clostridia</taxon>
        <taxon>Lachnospirales</taxon>
        <taxon>Lachnospiraceae</taxon>
        <taxon>Schaedlerella</taxon>
    </lineage>
</organism>
<evidence type="ECO:0000256" key="1">
    <source>
        <dbReference type="ARBA" id="ARBA00001933"/>
    </source>
</evidence>
<evidence type="ECO:0000313" key="4">
    <source>
        <dbReference type="EMBL" id="RRK32986.1"/>
    </source>
</evidence>
<dbReference type="GO" id="GO:0019346">
    <property type="term" value="P:transsulfuration"/>
    <property type="evidence" value="ECO:0007669"/>
    <property type="project" value="InterPro"/>
</dbReference>
<dbReference type="AlphaFoldDB" id="A0A426DJN6"/>
<evidence type="ECO:0000256" key="2">
    <source>
        <dbReference type="ARBA" id="ARBA00022898"/>
    </source>
</evidence>
<dbReference type="InterPro" id="IPR000277">
    <property type="entry name" value="Cys/Met-Metab_PyrdxlP-dep_enz"/>
</dbReference>
<evidence type="ECO:0000313" key="5">
    <source>
        <dbReference type="Proteomes" id="UP000274920"/>
    </source>
</evidence>
<protein>
    <recommendedName>
        <fullName evidence="6">Cys/Met metabolism PLP-dependent enzyme</fullName>
    </recommendedName>
</protein>
<gene>
    <name evidence="4" type="ORF">EBB54_17790</name>
</gene>
<evidence type="ECO:0000256" key="3">
    <source>
        <dbReference type="RuleBase" id="RU362118"/>
    </source>
</evidence>
<dbReference type="RefSeq" id="WP_125128377.1">
    <property type="nucleotide sequence ID" value="NZ_RHJS01000002.1"/>
</dbReference>
<comment type="similarity">
    <text evidence="3">Belongs to the trans-sulfuration enzymes family.</text>
</comment>
<proteinExistence type="inferred from homology"/>
<evidence type="ECO:0008006" key="6">
    <source>
        <dbReference type="Google" id="ProtNLM"/>
    </source>
</evidence>
<dbReference type="Proteomes" id="UP000274920">
    <property type="component" value="Unassembled WGS sequence"/>
</dbReference>